<comment type="similarity">
    <text evidence="2">Belongs to the bacterial solute-binding protein 5 family.</text>
</comment>
<dbReference type="PROSITE" id="PS51257">
    <property type="entry name" value="PROKAR_LIPOPROTEIN"/>
    <property type="match status" value="1"/>
</dbReference>
<dbReference type="SUPFAM" id="SSF53850">
    <property type="entry name" value="Periplasmic binding protein-like II"/>
    <property type="match status" value="1"/>
</dbReference>
<keyword evidence="11" id="KW-1185">Reference proteome</keyword>
<dbReference type="Proteomes" id="UP000315377">
    <property type="component" value="Chromosome"/>
</dbReference>
<keyword evidence="3" id="KW-0813">Transport</keyword>
<dbReference type="PIRSF" id="PIRSF002741">
    <property type="entry name" value="MppA"/>
    <property type="match status" value="1"/>
</dbReference>
<evidence type="ECO:0000256" key="6">
    <source>
        <dbReference type="SAM" id="SignalP"/>
    </source>
</evidence>
<evidence type="ECO:0000313" key="10">
    <source>
        <dbReference type="Proteomes" id="UP000315377"/>
    </source>
</evidence>
<dbReference type="Pfam" id="PF00496">
    <property type="entry name" value="SBP_bac_5"/>
    <property type="match status" value="1"/>
</dbReference>
<dbReference type="EMBL" id="JAMDMM010000020">
    <property type="protein sequence ID" value="MCY9607414.1"/>
    <property type="molecule type" value="Genomic_DNA"/>
</dbReference>
<dbReference type="InterPro" id="IPR030678">
    <property type="entry name" value="Peptide/Ni-bd"/>
</dbReference>
<dbReference type="Gene3D" id="3.10.105.10">
    <property type="entry name" value="Dipeptide-binding Protein, Domain 3"/>
    <property type="match status" value="1"/>
</dbReference>
<dbReference type="RefSeq" id="WP_087441594.1">
    <property type="nucleotide sequence ID" value="NZ_CABMNB010000021.1"/>
</dbReference>
<dbReference type="InterPro" id="IPR000914">
    <property type="entry name" value="SBP_5_dom"/>
</dbReference>
<proteinExistence type="inferred from homology"/>
<keyword evidence="4 6" id="KW-0732">Signal</keyword>
<dbReference type="GO" id="GO:0015833">
    <property type="term" value="P:peptide transport"/>
    <property type="evidence" value="ECO:0007669"/>
    <property type="project" value="TreeGrafter"/>
</dbReference>
<evidence type="ECO:0000256" key="5">
    <source>
        <dbReference type="SAM" id="MobiDB-lite"/>
    </source>
</evidence>
<gene>
    <name evidence="9" type="ORF">FLT43_24835</name>
    <name evidence="8" type="ORF">M5W83_09650</name>
</gene>
<evidence type="ECO:0000313" key="9">
    <source>
        <dbReference type="EMBL" id="QDM46324.1"/>
    </source>
</evidence>
<evidence type="ECO:0000256" key="4">
    <source>
        <dbReference type="ARBA" id="ARBA00022729"/>
    </source>
</evidence>
<evidence type="ECO:0000313" key="8">
    <source>
        <dbReference type="EMBL" id="MCY9607414.1"/>
    </source>
</evidence>
<dbReference type="Gene3D" id="3.40.190.10">
    <property type="entry name" value="Periplasmic binding protein-like II"/>
    <property type="match status" value="1"/>
</dbReference>
<dbReference type="Proteomes" id="UP001209276">
    <property type="component" value="Unassembled WGS sequence"/>
</dbReference>
<dbReference type="GO" id="GO:0043190">
    <property type="term" value="C:ATP-binding cassette (ABC) transporter complex"/>
    <property type="evidence" value="ECO:0007669"/>
    <property type="project" value="InterPro"/>
</dbReference>
<dbReference type="EMBL" id="CP041405">
    <property type="protein sequence ID" value="QDM46324.1"/>
    <property type="molecule type" value="Genomic_DNA"/>
</dbReference>
<dbReference type="FunFam" id="3.90.76.10:FF:000004">
    <property type="entry name" value="Peptide ABC transporter substrate-binding protein"/>
    <property type="match status" value="1"/>
</dbReference>
<evidence type="ECO:0000313" key="11">
    <source>
        <dbReference type="Proteomes" id="UP001209276"/>
    </source>
</evidence>
<dbReference type="GO" id="GO:1904680">
    <property type="term" value="F:peptide transmembrane transporter activity"/>
    <property type="evidence" value="ECO:0007669"/>
    <property type="project" value="TreeGrafter"/>
</dbReference>
<dbReference type="CDD" id="cd00995">
    <property type="entry name" value="PBP2_NikA_DppA_OppA_like"/>
    <property type="match status" value="1"/>
</dbReference>
<protein>
    <submittedName>
        <fullName evidence="9">ABC transporter substrate-binding protein</fullName>
    </submittedName>
</protein>
<feature type="region of interest" description="Disordered" evidence="5">
    <location>
        <begin position="28"/>
        <end position="71"/>
    </location>
</feature>
<feature type="domain" description="Solute-binding protein family 5" evidence="7">
    <location>
        <begin position="120"/>
        <end position="500"/>
    </location>
</feature>
<name>A0AAP9DZ48_PANTH</name>
<dbReference type="GO" id="GO:0042597">
    <property type="term" value="C:periplasmic space"/>
    <property type="evidence" value="ECO:0007669"/>
    <property type="project" value="UniProtKB-ARBA"/>
</dbReference>
<dbReference type="FunFam" id="3.10.105.10:FF:000006">
    <property type="entry name" value="Peptide ABC transporter substrate-binding protein"/>
    <property type="match status" value="1"/>
</dbReference>
<reference evidence="9 10" key="1">
    <citation type="submission" date="2019-07" db="EMBL/GenBank/DDBJ databases">
        <title>Paenibacillus thiaminolyticus NRRL B-4156.</title>
        <authorList>
            <person name="Hehnly C."/>
            <person name="Zhang L."/>
        </authorList>
    </citation>
    <scope>NUCLEOTIDE SEQUENCE [LARGE SCALE GENOMIC DNA]</scope>
    <source>
        <strain evidence="9 10">NRRL B-4156</strain>
    </source>
</reference>
<feature type="compositionally biased region" description="Low complexity" evidence="5">
    <location>
        <begin position="42"/>
        <end position="52"/>
    </location>
</feature>
<evidence type="ECO:0000256" key="1">
    <source>
        <dbReference type="ARBA" id="ARBA00004193"/>
    </source>
</evidence>
<dbReference type="PROSITE" id="PS01040">
    <property type="entry name" value="SBP_BACTERIAL_5"/>
    <property type="match status" value="1"/>
</dbReference>
<evidence type="ECO:0000259" key="7">
    <source>
        <dbReference type="Pfam" id="PF00496"/>
    </source>
</evidence>
<reference evidence="8 11" key="2">
    <citation type="submission" date="2022-05" db="EMBL/GenBank/DDBJ databases">
        <title>Genome Sequencing of Bee-Associated Microbes.</title>
        <authorList>
            <person name="Dunlap C."/>
        </authorList>
    </citation>
    <scope>NUCLEOTIDE SEQUENCE [LARGE SCALE GENOMIC DNA]</scope>
    <source>
        <strain evidence="8 11">NRRL B-14613</strain>
    </source>
</reference>
<dbReference type="InterPro" id="IPR023765">
    <property type="entry name" value="SBP_5_CS"/>
</dbReference>
<dbReference type="GeneID" id="76999189"/>
<dbReference type="PANTHER" id="PTHR30290">
    <property type="entry name" value="PERIPLASMIC BINDING COMPONENT OF ABC TRANSPORTER"/>
    <property type="match status" value="1"/>
</dbReference>
<sequence length="584" mass="64840">MKKRFSIIMCLLLSLTLVLSACGGSDSGNGDSAGQANQESSNNGGTDNGTDGELVSDGLIPATDKSKSPATATNRTDTAIIGITAPSGIFNPVYAESAYDKYVMLSLFNGLLQINKDGTYSEDLAEEYTISDDKLTYTFKLKDGLKFSDGTALTAEDVAFTLTVLHDKSYDGPSDIIKDAAIKGGQEYKDGKATSIEGIKVVDPRTIEVTTLEPRALALGAIGDVGVLSKAYYGKDYKQGDLSYMKDLFTKPLGNGAYKLDKFVPGQEAVLSANENFHRGAAKIPNLIFKFTTDETNAQLLQTGETDMDMVTVSKDQVEQLQELGFLDINLFRTNGYGYINFNHNKEMFKDKRVRQALAYGLDREQIVEAVYQGYADVIDIPQSKDSWSYTDEVTKYDFNLEKAKQLLDEAGWTVGADGIREKDGQKFKITFTASSPNPVNDAIIPVAQANWKELGIELTAEQMDFNAVIEKRKKGDFDMMFLAWGLTPDPQSSENVFKTGGSQNDIGYSNPKLDELFEKAGKEVDVEKRKPIFKEIYQELNEDLPYIYLYQRRDMWATNARIQGFDMSPYRFFTYDLSTIQIQ</sequence>
<comment type="subcellular location">
    <subcellularLocation>
        <location evidence="1">Cell membrane</location>
        <topology evidence="1">Lipid-anchor</topology>
    </subcellularLocation>
</comment>
<dbReference type="PANTHER" id="PTHR30290:SF81">
    <property type="entry name" value="OLIGOPEPTIDE-BINDING PROTEIN OPPA"/>
    <property type="match status" value="1"/>
</dbReference>
<feature type="signal peptide" evidence="6">
    <location>
        <begin position="1"/>
        <end position="21"/>
    </location>
</feature>
<dbReference type="AlphaFoldDB" id="A0AAP9DZ48"/>
<dbReference type="InterPro" id="IPR039424">
    <property type="entry name" value="SBP_5"/>
</dbReference>
<organism evidence="9 10">
    <name type="scientific">Paenibacillus thiaminolyticus</name>
    <name type="common">Bacillus thiaminolyticus</name>
    <dbReference type="NCBI Taxonomy" id="49283"/>
    <lineage>
        <taxon>Bacteria</taxon>
        <taxon>Bacillati</taxon>
        <taxon>Bacillota</taxon>
        <taxon>Bacilli</taxon>
        <taxon>Bacillales</taxon>
        <taxon>Paenibacillaceae</taxon>
        <taxon>Paenibacillus</taxon>
    </lineage>
</organism>
<feature type="chain" id="PRO_5043049454" evidence="6">
    <location>
        <begin position="22"/>
        <end position="584"/>
    </location>
</feature>
<evidence type="ECO:0000256" key="2">
    <source>
        <dbReference type="ARBA" id="ARBA00005695"/>
    </source>
</evidence>
<evidence type="ECO:0000256" key="3">
    <source>
        <dbReference type="ARBA" id="ARBA00022448"/>
    </source>
</evidence>
<accession>A0AAP9DZ48</accession>
<dbReference type="Gene3D" id="3.90.76.10">
    <property type="entry name" value="Dipeptide-binding Protein, Domain 1"/>
    <property type="match status" value="1"/>
</dbReference>